<feature type="region of interest" description="Disordered" evidence="2">
    <location>
        <begin position="1"/>
        <end position="129"/>
    </location>
</feature>
<dbReference type="OrthoDB" id="759501at2759"/>
<dbReference type="EMBL" id="JABFUD020000011">
    <property type="protein sequence ID" value="KAI5073296.1"/>
    <property type="molecule type" value="Genomic_DNA"/>
</dbReference>
<reference evidence="3" key="1">
    <citation type="submission" date="2021-01" db="EMBL/GenBank/DDBJ databases">
        <title>Adiantum capillus-veneris genome.</title>
        <authorList>
            <person name="Fang Y."/>
            <person name="Liao Q."/>
        </authorList>
    </citation>
    <scope>NUCLEOTIDE SEQUENCE</scope>
    <source>
        <strain evidence="3">H3</strain>
        <tissue evidence="3">Leaf</tissue>
    </source>
</reference>
<accession>A0A9D4USP4</accession>
<feature type="coiled-coil region" evidence="1">
    <location>
        <begin position="242"/>
        <end position="347"/>
    </location>
</feature>
<dbReference type="AlphaFoldDB" id="A0A9D4USP4"/>
<feature type="region of interest" description="Disordered" evidence="2">
    <location>
        <begin position="358"/>
        <end position="386"/>
    </location>
</feature>
<evidence type="ECO:0000313" key="3">
    <source>
        <dbReference type="EMBL" id="KAI5073296.1"/>
    </source>
</evidence>
<dbReference type="Proteomes" id="UP000886520">
    <property type="component" value="Chromosome 11"/>
</dbReference>
<gene>
    <name evidence="3" type="ORF">GOP47_0011309</name>
</gene>
<evidence type="ECO:0000256" key="1">
    <source>
        <dbReference type="SAM" id="Coils"/>
    </source>
</evidence>
<proteinExistence type="predicted"/>
<comment type="caution">
    <text evidence="3">The sequence shown here is derived from an EMBL/GenBank/DDBJ whole genome shotgun (WGS) entry which is preliminary data.</text>
</comment>
<protein>
    <submittedName>
        <fullName evidence="3">Uncharacterized protein</fullName>
    </submittedName>
</protein>
<keyword evidence="4" id="KW-1185">Reference proteome</keyword>
<feature type="compositionally biased region" description="Polar residues" evidence="2">
    <location>
        <begin position="369"/>
        <end position="386"/>
    </location>
</feature>
<evidence type="ECO:0000256" key="2">
    <source>
        <dbReference type="SAM" id="MobiDB-lite"/>
    </source>
</evidence>
<name>A0A9D4USP4_ADICA</name>
<keyword evidence="1" id="KW-0175">Coiled coil</keyword>
<feature type="compositionally biased region" description="Polar residues" evidence="2">
    <location>
        <begin position="1"/>
        <end position="20"/>
    </location>
</feature>
<dbReference type="PANTHER" id="PTHR35489:SF2">
    <property type="entry name" value="TITAN9"/>
    <property type="match status" value="1"/>
</dbReference>
<sequence length="499" mass="54818">MGTARLTRSQSRKASPNRSSEPSEKVLSSPFGVLSGNILDSSFRRRTHTEASNLNSAEKENAPPSSSRVGNGGGSGRKGLAESSPQKVMKKNRLDNGGGSGRKGQAESSPQMVLKKRKQSEQLPKGSSRCTAPVTLESELFSIRCDVQVAEIPVGSHLLSQSKLVSDNGLSLAERTCDLFEDQTHLRSRCLNAGNSAKEPVTDYMRQTTATGQMGDQSKDVASRQINNDAGSGAVLPSSSALVLLQKDYERLFARYKKLKAQRLDEVDALYNEQNSRISDFVQATEALLEFYKGENVSLKQQIEVASSSELFERFKHLEKANVDCRNELLQEQAKGLELRQENKRLKTSLLEHIADKQKQATAEPVPIQGSQSGNSTDVTTEAGNDSMSNGSAKLVCRLLECVLGLQLSCPDQSHLHFHHRPTGFSFNIKEAHDKEIAELVEGDFVDDVLSKLEICRGRAKSSKLSKKDGIEFHERIPCFSIPVHLWNLLGCPKAIVPR</sequence>
<organism evidence="3 4">
    <name type="scientific">Adiantum capillus-veneris</name>
    <name type="common">Maidenhair fern</name>
    <dbReference type="NCBI Taxonomy" id="13818"/>
    <lineage>
        <taxon>Eukaryota</taxon>
        <taxon>Viridiplantae</taxon>
        <taxon>Streptophyta</taxon>
        <taxon>Embryophyta</taxon>
        <taxon>Tracheophyta</taxon>
        <taxon>Polypodiopsida</taxon>
        <taxon>Polypodiidae</taxon>
        <taxon>Polypodiales</taxon>
        <taxon>Pteridineae</taxon>
        <taxon>Pteridaceae</taxon>
        <taxon>Vittarioideae</taxon>
        <taxon>Adiantum</taxon>
    </lineage>
</organism>
<dbReference type="PANTHER" id="PTHR35489">
    <property type="entry name" value="TITAN9"/>
    <property type="match status" value="1"/>
</dbReference>
<evidence type="ECO:0000313" key="4">
    <source>
        <dbReference type="Proteomes" id="UP000886520"/>
    </source>
</evidence>